<organism evidence="2 3">
    <name type="scientific">Cephus cinctus</name>
    <name type="common">Wheat stem sawfly</name>
    <dbReference type="NCBI Taxonomy" id="211228"/>
    <lineage>
        <taxon>Eukaryota</taxon>
        <taxon>Metazoa</taxon>
        <taxon>Ecdysozoa</taxon>
        <taxon>Arthropoda</taxon>
        <taxon>Hexapoda</taxon>
        <taxon>Insecta</taxon>
        <taxon>Pterygota</taxon>
        <taxon>Neoptera</taxon>
        <taxon>Endopterygota</taxon>
        <taxon>Hymenoptera</taxon>
        <taxon>Cephoidea</taxon>
        <taxon>Cephidae</taxon>
        <taxon>Cephus</taxon>
    </lineage>
</organism>
<feature type="compositionally biased region" description="Basic and acidic residues" evidence="1">
    <location>
        <begin position="16"/>
        <end position="28"/>
    </location>
</feature>
<dbReference type="RefSeq" id="XP_024947080.1">
    <property type="nucleotide sequence ID" value="XM_025091312.1"/>
</dbReference>
<protein>
    <submittedName>
        <fullName evidence="3">Uncharacterized protein LOC107274026 isoform X1</fullName>
    </submittedName>
</protein>
<dbReference type="KEGG" id="ccin:107274026"/>
<gene>
    <name evidence="3" type="primary">LOC107274026</name>
</gene>
<evidence type="ECO:0000313" key="3">
    <source>
        <dbReference type="RefSeq" id="XP_024947080.1"/>
    </source>
</evidence>
<keyword evidence="2" id="KW-1185">Reference proteome</keyword>
<sequence>MVSPRGAGQFQRPNKRKGETTPGDERSKAVKIGKVNLTDLIDREYKKLLKDEGRQAKHNVRPNLANSRATNDNRQQENNPPMILSNDEATQDNEGWQIARKRGRTAASPEPKETPTNNSFEMLQDSGSGATQPGNVGSEEPRETKKNITLSIFVHKKSAQIKDLINLFDNNLNEQNDYRLSAPGESTFVKVTTRNVSTYQKLKLTLTDNGLHFFTHTPKHLKPKSMVLKGINGGFDAADIEEEINRKKEPSLIIKKVFAARFNSTKGRQNFIVQIDHSNKVAELTQIKVIAHQMRKVRFNSSTAGVQNPKGE</sequence>
<evidence type="ECO:0000256" key="1">
    <source>
        <dbReference type="SAM" id="MobiDB-lite"/>
    </source>
</evidence>
<proteinExistence type="predicted"/>
<feature type="region of interest" description="Disordered" evidence="1">
    <location>
        <begin position="1"/>
        <end position="29"/>
    </location>
</feature>
<dbReference type="Proteomes" id="UP000694920">
    <property type="component" value="Unplaced"/>
</dbReference>
<dbReference type="AlphaFoldDB" id="A0AAJ7W7V8"/>
<feature type="region of interest" description="Disordered" evidence="1">
    <location>
        <begin position="50"/>
        <end position="143"/>
    </location>
</feature>
<feature type="compositionally biased region" description="Polar residues" evidence="1">
    <location>
        <begin position="114"/>
        <end position="135"/>
    </location>
</feature>
<evidence type="ECO:0000313" key="2">
    <source>
        <dbReference type="Proteomes" id="UP000694920"/>
    </source>
</evidence>
<feature type="compositionally biased region" description="Polar residues" evidence="1">
    <location>
        <begin position="64"/>
        <end position="79"/>
    </location>
</feature>
<reference evidence="3" key="1">
    <citation type="submission" date="2025-08" db="UniProtKB">
        <authorList>
            <consortium name="RefSeq"/>
        </authorList>
    </citation>
    <scope>IDENTIFICATION</scope>
</reference>
<name>A0AAJ7W7V8_CEPCN</name>
<accession>A0AAJ7W7V8</accession>
<dbReference type="GeneID" id="107274026"/>